<dbReference type="WBParaSite" id="SCUD_0000517701-mRNA-1">
    <property type="protein sequence ID" value="SCUD_0000517701-mRNA-1"/>
    <property type="gene ID" value="SCUD_0000517701"/>
</dbReference>
<evidence type="ECO:0000313" key="1">
    <source>
        <dbReference type="EMBL" id="VDO93714.1"/>
    </source>
</evidence>
<reference evidence="3" key="1">
    <citation type="submission" date="2016-06" db="UniProtKB">
        <authorList>
            <consortium name="WormBaseParasite"/>
        </authorList>
    </citation>
    <scope>IDENTIFICATION</scope>
</reference>
<dbReference type="Proteomes" id="UP000279833">
    <property type="component" value="Unassembled WGS sequence"/>
</dbReference>
<dbReference type="AlphaFoldDB" id="A0A183JR38"/>
<reference evidence="1 2" key="2">
    <citation type="submission" date="2018-11" db="EMBL/GenBank/DDBJ databases">
        <authorList>
            <consortium name="Pathogen Informatics"/>
        </authorList>
    </citation>
    <scope>NUCLEOTIDE SEQUENCE [LARGE SCALE GENOMIC DNA]</scope>
    <source>
        <strain evidence="1">Dakar</strain>
        <strain evidence="2">Dakar, Senegal</strain>
    </source>
</reference>
<gene>
    <name evidence="1" type="ORF">SCUD_LOCUS5177</name>
</gene>
<accession>A0A183JR38</accession>
<keyword evidence="2" id="KW-1185">Reference proteome</keyword>
<evidence type="ECO:0000313" key="3">
    <source>
        <dbReference type="WBParaSite" id="SCUD_0000517701-mRNA-1"/>
    </source>
</evidence>
<organism evidence="3">
    <name type="scientific">Schistosoma curassoni</name>
    <dbReference type="NCBI Taxonomy" id="6186"/>
    <lineage>
        <taxon>Eukaryota</taxon>
        <taxon>Metazoa</taxon>
        <taxon>Spiralia</taxon>
        <taxon>Lophotrochozoa</taxon>
        <taxon>Platyhelminthes</taxon>
        <taxon>Trematoda</taxon>
        <taxon>Digenea</taxon>
        <taxon>Strigeidida</taxon>
        <taxon>Schistosomatoidea</taxon>
        <taxon>Schistosomatidae</taxon>
        <taxon>Schistosoma</taxon>
    </lineage>
</organism>
<proteinExistence type="predicted"/>
<sequence>MLQSFITESWIQRYYGIRICCTCMLHNNPLDSRRNSWV</sequence>
<dbReference type="EMBL" id="UZAK01007974">
    <property type="protein sequence ID" value="VDO93714.1"/>
    <property type="molecule type" value="Genomic_DNA"/>
</dbReference>
<protein>
    <submittedName>
        <fullName evidence="1 3">Uncharacterized protein</fullName>
    </submittedName>
</protein>
<name>A0A183JR38_9TREM</name>
<evidence type="ECO:0000313" key="2">
    <source>
        <dbReference type="Proteomes" id="UP000279833"/>
    </source>
</evidence>